<evidence type="ECO:0000313" key="2">
    <source>
        <dbReference type="EMBL" id="QTP58889.1"/>
    </source>
</evidence>
<feature type="domain" description="Methyltransferase type 11" evidence="1">
    <location>
        <begin position="53"/>
        <end position="141"/>
    </location>
</feature>
<reference evidence="2 3" key="1">
    <citation type="journal article" date="2021" name="Front. Microbiol.">
        <title>Aerobic Denitrification and Heterotrophic Sulfur Oxidation in the Genus Halomonas Revealed by Six Novel Species Characterizations and Genome-Based Analysis.</title>
        <authorList>
            <person name="Wang L."/>
            <person name="Shao Z."/>
        </authorList>
    </citation>
    <scope>NUCLEOTIDE SEQUENCE [LARGE SCALE GENOMIC DNA]</scope>
    <source>
        <strain evidence="2 3">MCCC 1A13718</strain>
    </source>
</reference>
<organism evidence="2 3">
    <name type="scientific">Halomonas sulfidivorans</name>
    <dbReference type="NCBI Taxonomy" id="2733488"/>
    <lineage>
        <taxon>Bacteria</taxon>
        <taxon>Pseudomonadati</taxon>
        <taxon>Pseudomonadota</taxon>
        <taxon>Gammaproteobacteria</taxon>
        <taxon>Oceanospirillales</taxon>
        <taxon>Halomonadaceae</taxon>
        <taxon>Halomonas</taxon>
    </lineage>
</organism>
<dbReference type="InterPro" id="IPR029063">
    <property type="entry name" value="SAM-dependent_MTases_sf"/>
</dbReference>
<accession>A0ABX7WJ25</accession>
<keyword evidence="3" id="KW-1185">Reference proteome</keyword>
<gene>
    <name evidence="2" type="ORF">HNO53_09330</name>
</gene>
<evidence type="ECO:0000259" key="1">
    <source>
        <dbReference type="Pfam" id="PF08241"/>
    </source>
</evidence>
<sequence length="211" mass="23710">MKISEGLKEDGVVVGNSYDKYASQNPIVRRIMKGFSASLSDLVDKVEPKTIHEVGCGEGYWVIDWNKQGIDARGSDFSDKVISLAKENAKSAGLPTEKFSTRSIYEINKDEDSAELVVCCEVLEHLEDPKSGLEALHRVANKYVIVSVPREPIWRALNLARGKYIGSLGNTPGHIQHWSSRGIVDFVSRYFEVVEVKKPLPWTMMLCRIKR</sequence>
<proteinExistence type="predicted"/>
<protein>
    <submittedName>
        <fullName evidence="2">Class I SAM-dependent methyltransferase</fullName>
    </submittedName>
</protein>
<name>A0ABX7WJ25_9GAMM</name>
<evidence type="ECO:0000313" key="3">
    <source>
        <dbReference type="Proteomes" id="UP000671845"/>
    </source>
</evidence>
<dbReference type="CDD" id="cd02440">
    <property type="entry name" value="AdoMet_MTases"/>
    <property type="match status" value="1"/>
</dbReference>
<dbReference type="Gene3D" id="3.40.50.150">
    <property type="entry name" value="Vaccinia Virus protein VP39"/>
    <property type="match status" value="1"/>
</dbReference>
<dbReference type="EMBL" id="CP053383">
    <property type="protein sequence ID" value="QTP58889.1"/>
    <property type="molecule type" value="Genomic_DNA"/>
</dbReference>
<dbReference type="Proteomes" id="UP000671845">
    <property type="component" value="Chromosome"/>
</dbReference>
<keyword evidence="2" id="KW-0808">Transferase</keyword>
<dbReference type="GO" id="GO:0032259">
    <property type="term" value="P:methylation"/>
    <property type="evidence" value="ECO:0007669"/>
    <property type="project" value="UniProtKB-KW"/>
</dbReference>
<dbReference type="SUPFAM" id="SSF53335">
    <property type="entry name" value="S-adenosyl-L-methionine-dependent methyltransferases"/>
    <property type="match status" value="1"/>
</dbReference>
<dbReference type="RefSeq" id="WP_209478053.1">
    <property type="nucleotide sequence ID" value="NZ_CP053383.1"/>
</dbReference>
<dbReference type="Pfam" id="PF08241">
    <property type="entry name" value="Methyltransf_11"/>
    <property type="match status" value="1"/>
</dbReference>
<keyword evidence="2" id="KW-0489">Methyltransferase</keyword>
<dbReference type="InterPro" id="IPR013216">
    <property type="entry name" value="Methyltransf_11"/>
</dbReference>
<dbReference type="GO" id="GO:0008168">
    <property type="term" value="F:methyltransferase activity"/>
    <property type="evidence" value="ECO:0007669"/>
    <property type="project" value="UniProtKB-KW"/>
</dbReference>